<dbReference type="AlphaFoldDB" id="Q1PUJ6"/>
<protein>
    <submittedName>
        <fullName evidence="1">Uncharacterized protein</fullName>
    </submittedName>
</protein>
<reference evidence="1" key="1">
    <citation type="journal article" date="2006" name="Nature">
        <title>Deciphering the evolution and metabolism of an anammox bacterium from a community genome.</title>
        <authorList>
            <person name="Strous M."/>
            <person name="Pelletier E."/>
            <person name="Mangenot S."/>
            <person name="Rattei T."/>
            <person name="Lehner A."/>
            <person name="Taylor M.W."/>
            <person name="Horn M."/>
            <person name="Daims H."/>
            <person name="Bartol-Mavel D."/>
            <person name="Wincker P."/>
            <person name="Barbe V."/>
            <person name="Fonknechten N."/>
            <person name="Vallenet D."/>
            <person name="Segurens B."/>
            <person name="Schenowitz-Truong C."/>
            <person name="Medigue C."/>
            <person name="Collingro A."/>
            <person name="Snel B."/>
            <person name="Dutilh B.E."/>
            <person name="OpDenCamp H.J.M."/>
            <person name="vanDerDrift C."/>
            <person name="Cirpus I."/>
            <person name="vanDePas-Schoonen K.T."/>
            <person name="Harhangi H.R."/>
            <person name="vanNiftrik L."/>
            <person name="Schmid M."/>
            <person name="Keltjens J."/>
            <person name="vanDeVossenberg J."/>
            <person name="Kartal B."/>
            <person name="Meier H."/>
            <person name="Frishman D."/>
            <person name="Huynen M.A."/>
            <person name="Mewes H."/>
            <person name="Weissenbach J."/>
            <person name="Jetten M.S.M."/>
            <person name="Wagner M."/>
            <person name="LePaslier D."/>
        </authorList>
    </citation>
    <scope>NUCLEOTIDE SEQUENCE</scope>
</reference>
<evidence type="ECO:0000313" key="2">
    <source>
        <dbReference type="EMBL" id="QII13323.1"/>
    </source>
</evidence>
<reference evidence="2 3" key="3">
    <citation type="submission" date="2020-02" db="EMBL/GenBank/DDBJ databases">
        <title>Newly sequenced genome of strain CSTR1 showed variability in Candidatus Kuenenia stuttgartiensis genomes.</title>
        <authorList>
            <person name="Ding C."/>
            <person name="Adrian L."/>
        </authorList>
    </citation>
    <scope>NUCLEOTIDE SEQUENCE [LARGE SCALE GENOMIC DNA]</scope>
    <source>
        <strain evidence="2 3">CSTR1</strain>
    </source>
</reference>
<evidence type="ECO:0000313" key="3">
    <source>
        <dbReference type="Proteomes" id="UP000501926"/>
    </source>
</evidence>
<evidence type="ECO:0000313" key="1">
    <source>
        <dbReference type="EMBL" id="CAJ70905.1"/>
    </source>
</evidence>
<reference evidence="1" key="2">
    <citation type="submission" date="2006-01" db="EMBL/GenBank/DDBJ databases">
        <authorList>
            <person name="Genoscope"/>
        </authorList>
    </citation>
    <scope>NUCLEOTIDE SEQUENCE</scope>
</reference>
<name>Q1PUJ6_KUEST</name>
<proteinExistence type="predicted"/>
<gene>
    <name evidence="2" type="ORF">KsCSTR_39440</name>
    <name evidence="1" type="ORF">kustb0160</name>
</gene>
<organism evidence="1">
    <name type="scientific">Kuenenia stuttgartiensis</name>
    <dbReference type="NCBI Taxonomy" id="174633"/>
    <lineage>
        <taxon>Bacteria</taxon>
        <taxon>Pseudomonadati</taxon>
        <taxon>Planctomycetota</taxon>
        <taxon>Candidatus Brocadiia</taxon>
        <taxon>Candidatus Brocadiales</taxon>
        <taxon>Candidatus Brocadiaceae</taxon>
        <taxon>Candidatus Kuenenia</taxon>
    </lineage>
</organism>
<sequence length="91" mass="10553">MLTYCPDFFTCQCFGRIIESRQYILACNLILNHNLFVSHPPCQFTEDKINRNSCPCNDRFTKTHFLIDTNSCGYFHSLSSDLLLVFFLSTA</sequence>
<dbReference type="EMBL" id="CT573074">
    <property type="protein sequence ID" value="CAJ70905.1"/>
    <property type="molecule type" value="Genomic_DNA"/>
</dbReference>
<dbReference type="EMBL" id="CP049055">
    <property type="protein sequence ID" value="QII13323.1"/>
    <property type="molecule type" value="Genomic_DNA"/>
</dbReference>
<accession>Q1PUJ6</accession>
<dbReference type="Proteomes" id="UP000501926">
    <property type="component" value="Chromosome"/>
</dbReference>